<comment type="caution">
    <text evidence="2">The sequence shown here is derived from an EMBL/GenBank/DDBJ whole genome shotgun (WGS) entry which is preliminary data.</text>
</comment>
<proteinExistence type="predicted"/>
<dbReference type="EMBL" id="DTMF01000326">
    <property type="protein sequence ID" value="HGF35392.1"/>
    <property type="molecule type" value="Genomic_DNA"/>
</dbReference>
<evidence type="ECO:0000256" key="1">
    <source>
        <dbReference type="SAM" id="SignalP"/>
    </source>
</evidence>
<dbReference type="AlphaFoldDB" id="A0A7C3ZD76"/>
<evidence type="ECO:0000313" key="2">
    <source>
        <dbReference type="EMBL" id="HGF35392.1"/>
    </source>
</evidence>
<gene>
    <name evidence="2" type="ORF">ENW96_13610</name>
</gene>
<feature type="signal peptide" evidence="1">
    <location>
        <begin position="1"/>
        <end position="31"/>
    </location>
</feature>
<sequence>MKQHSEFYRRLNHLPQIFLLAAVVVSLAAWAATVTAAADRPQFMFVQTAKDLKVDPAKSTGRSSEKST</sequence>
<accession>A0A7C3ZD76</accession>
<reference evidence="2" key="1">
    <citation type="journal article" date="2020" name="mSystems">
        <title>Genome- and Community-Level Interaction Insights into Carbon Utilization and Element Cycling Functions of Hydrothermarchaeota in Hydrothermal Sediment.</title>
        <authorList>
            <person name="Zhou Z."/>
            <person name="Liu Y."/>
            <person name="Xu W."/>
            <person name="Pan J."/>
            <person name="Luo Z.H."/>
            <person name="Li M."/>
        </authorList>
    </citation>
    <scope>NUCLEOTIDE SEQUENCE [LARGE SCALE GENOMIC DNA]</scope>
    <source>
        <strain evidence="2">SpSt-897</strain>
    </source>
</reference>
<feature type="chain" id="PRO_5028248537" evidence="1">
    <location>
        <begin position="32"/>
        <end position="68"/>
    </location>
</feature>
<organism evidence="2">
    <name type="scientific">Desulfobacca acetoxidans</name>
    <dbReference type="NCBI Taxonomy" id="60893"/>
    <lineage>
        <taxon>Bacteria</taxon>
        <taxon>Pseudomonadati</taxon>
        <taxon>Thermodesulfobacteriota</taxon>
        <taxon>Desulfobaccia</taxon>
        <taxon>Desulfobaccales</taxon>
        <taxon>Desulfobaccaceae</taxon>
        <taxon>Desulfobacca</taxon>
    </lineage>
</organism>
<name>A0A7C3ZD76_9BACT</name>
<protein>
    <submittedName>
        <fullName evidence="2">Uncharacterized protein</fullName>
    </submittedName>
</protein>
<keyword evidence="1" id="KW-0732">Signal</keyword>